<dbReference type="SUPFAM" id="SSF52833">
    <property type="entry name" value="Thioredoxin-like"/>
    <property type="match status" value="1"/>
</dbReference>
<keyword evidence="4" id="KW-1185">Reference proteome</keyword>
<evidence type="ECO:0000256" key="1">
    <source>
        <dbReference type="ARBA" id="ARBA00007198"/>
    </source>
</evidence>
<proteinExistence type="inferred from homology"/>
<dbReference type="PANTHER" id="PTHR30041:SF4">
    <property type="entry name" value="ARSENATE REDUCTASE"/>
    <property type="match status" value="1"/>
</dbReference>
<comment type="caution">
    <text evidence="3">The sequence shown here is derived from an EMBL/GenBank/DDBJ whole genome shotgun (WGS) entry which is preliminary data.</text>
</comment>
<dbReference type="Gene3D" id="3.40.30.10">
    <property type="entry name" value="Glutaredoxin"/>
    <property type="match status" value="1"/>
</dbReference>
<evidence type="ECO:0000256" key="2">
    <source>
        <dbReference type="PROSITE-ProRule" id="PRU01282"/>
    </source>
</evidence>
<accession>A0A369A7C1</accession>
<dbReference type="PROSITE" id="PS51353">
    <property type="entry name" value="ARSC"/>
    <property type="match status" value="1"/>
</dbReference>
<evidence type="ECO:0000313" key="4">
    <source>
        <dbReference type="Proteomes" id="UP000253517"/>
    </source>
</evidence>
<dbReference type="Pfam" id="PF03960">
    <property type="entry name" value="ArsC"/>
    <property type="match status" value="1"/>
</dbReference>
<name>A0A369A7C1_9FLAO</name>
<dbReference type="InterPro" id="IPR006660">
    <property type="entry name" value="Arsenate_reductase-like"/>
</dbReference>
<dbReference type="AlphaFoldDB" id="A0A369A7C1"/>
<dbReference type="Proteomes" id="UP000253517">
    <property type="component" value="Unassembled WGS sequence"/>
</dbReference>
<dbReference type="InterPro" id="IPR036249">
    <property type="entry name" value="Thioredoxin-like_sf"/>
</dbReference>
<organism evidence="3 4">
    <name type="scientific">Schleiferia thermophila</name>
    <dbReference type="NCBI Taxonomy" id="884107"/>
    <lineage>
        <taxon>Bacteria</taxon>
        <taxon>Pseudomonadati</taxon>
        <taxon>Bacteroidota</taxon>
        <taxon>Flavobacteriia</taxon>
        <taxon>Flavobacteriales</taxon>
        <taxon>Schleiferiaceae</taxon>
        <taxon>Schleiferia</taxon>
    </lineage>
</organism>
<reference evidence="3 4" key="1">
    <citation type="submission" date="2018-07" db="EMBL/GenBank/DDBJ databases">
        <title>Genomic Encyclopedia of Type Strains, Phase IV (KMG-IV): sequencing the most valuable type-strain genomes for metagenomic binning, comparative biology and taxonomic classification.</title>
        <authorList>
            <person name="Goeker M."/>
        </authorList>
    </citation>
    <scope>NUCLEOTIDE SEQUENCE [LARGE SCALE GENOMIC DNA]</scope>
    <source>
        <strain evidence="3 4">DSM 21410</strain>
    </source>
</reference>
<sequence length="115" mass="13439">MLIVYHNPRCGKSREALKWLDERNISYTVKKYLNEPMTFEEVQGLAVLAGLHTINIIRTTEPVWKEKYADLELDDDELVYAIIEDPILMQRPIVYNPEKDLAVIARPAEKIREIL</sequence>
<dbReference type="RefSeq" id="WP_037358011.1">
    <property type="nucleotide sequence ID" value="NZ_BHZF01000001.1"/>
</dbReference>
<dbReference type="EMBL" id="QPJS01000001">
    <property type="protein sequence ID" value="RCX05055.1"/>
    <property type="molecule type" value="Genomic_DNA"/>
</dbReference>
<evidence type="ECO:0000313" key="3">
    <source>
        <dbReference type="EMBL" id="RCX05055.1"/>
    </source>
</evidence>
<comment type="similarity">
    <text evidence="1 2">Belongs to the ArsC family.</text>
</comment>
<protein>
    <submittedName>
        <fullName evidence="3">Arsenate reductase</fullName>
    </submittedName>
</protein>
<dbReference type="PANTHER" id="PTHR30041">
    <property type="entry name" value="ARSENATE REDUCTASE"/>
    <property type="match status" value="1"/>
</dbReference>
<gene>
    <name evidence="3" type="ORF">DES35_101335</name>
</gene>